<evidence type="ECO:0000313" key="9">
    <source>
        <dbReference type="Proteomes" id="UP001204798"/>
    </source>
</evidence>
<dbReference type="Gene3D" id="3.30.1490.20">
    <property type="entry name" value="ATP-grasp fold, A domain"/>
    <property type="match status" value="1"/>
</dbReference>
<keyword evidence="3 5" id="KW-0547">Nucleotide-binding</keyword>
<dbReference type="Gene3D" id="3.40.50.261">
    <property type="entry name" value="Succinyl-CoA synthetase domains"/>
    <property type="match status" value="1"/>
</dbReference>
<evidence type="ECO:0000256" key="5">
    <source>
        <dbReference type="HAMAP-Rule" id="MF_00558"/>
    </source>
</evidence>
<comment type="function">
    <text evidence="5">Succinyl-CoA synthetase functions in the citric acid cycle (TCA), coupling the hydrolysis of succinyl-CoA to the synthesis of either ATP or GTP and thus represents the only step of substrate-level phosphorylation in the TCA. The beta subunit provides nucleotide specificity of the enzyme and binds the substrate succinate, while the binding sites for coenzyme A and phosphate are found in the alpha subunit.</text>
</comment>
<comment type="similarity">
    <text evidence="5">Belongs to the succinate/malate CoA ligase beta subunit family.</text>
</comment>
<evidence type="ECO:0000256" key="3">
    <source>
        <dbReference type="ARBA" id="ARBA00022741"/>
    </source>
</evidence>
<feature type="binding site" evidence="5">
    <location>
        <position position="256"/>
    </location>
    <ligand>
        <name>substrate</name>
        <note>ligand shared with subunit alpha</note>
    </ligand>
</feature>
<dbReference type="InterPro" id="IPR013815">
    <property type="entry name" value="ATP_grasp_subdomain_1"/>
</dbReference>
<comment type="caution">
    <text evidence="8">The sequence shown here is derived from an EMBL/GenBank/DDBJ whole genome shotgun (WGS) entry which is preliminary data.</text>
</comment>
<dbReference type="Proteomes" id="UP001204798">
    <property type="component" value="Unassembled WGS sequence"/>
</dbReference>
<evidence type="ECO:0000256" key="6">
    <source>
        <dbReference type="PROSITE-ProRule" id="PRU00409"/>
    </source>
</evidence>
<dbReference type="PANTHER" id="PTHR11815">
    <property type="entry name" value="SUCCINYL-COA SYNTHETASE BETA CHAIN"/>
    <property type="match status" value="1"/>
</dbReference>
<name>A0ABT2EIR7_9BACT</name>
<evidence type="ECO:0000313" key="8">
    <source>
        <dbReference type="EMBL" id="MCS3917817.1"/>
    </source>
</evidence>
<evidence type="ECO:0000256" key="1">
    <source>
        <dbReference type="ARBA" id="ARBA00022598"/>
    </source>
</evidence>
<dbReference type="SUPFAM" id="SSF52210">
    <property type="entry name" value="Succinyl-CoA synthetase domains"/>
    <property type="match status" value="1"/>
</dbReference>
<dbReference type="EMBL" id="JANUCP010000001">
    <property type="protein sequence ID" value="MCS3917817.1"/>
    <property type="molecule type" value="Genomic_DNA"/>
</dbReference>
<dbReference type="InterPro" id="IPR011761">
    <property type="entry name" value="ATP-grasp"/>
</dbReference>
<evidence type="ECO:0000256" key="2">
    <source>
        <dbReference type="ARBA" id="ARBA00022723"/>
    </source>
</evidence>
<gene>
    <name evidence="5" type="primary">sucC</name>
    <name evidence="8" type="ORF">M2350_000214</name>
</gene>
<dbReference type="RefSeq" id="WP_259092376.1">
    <property type="nucleotide sequence ID" value="NZ_CP130454.1"/>
</dbReference>
<dbReference type="InterPro" id="IPR005809">
    <property type="entry name" value="Succ_CoA_ligase-like_bsu"/>
</dbReference>
<dbReference type="Gene3D" id="3.30.470.20">
    <property type="entry name" value="ATP-grasp fold, B domain"/>
    <property type="match status" value="1"/>
</dbReference>
<organism evidence="8 9">
    <name type="scientific">Candidatus Fervidibacter sacchari</name>
    <dbReference type="NCBI Taxonomy" id="1448929"/>
    <lineage>
        <taxon>Bacteria</taxon>
        <taxon>Candidatus Fervidibacterota</taxon>
        <taxon>Candidatus Fervidibacter</taxon>
    </lineage>
</organism>
<dbReference type="PIRSF" id="PIRSF001554">
    <property type="entry name" value="SucCS_beta"/>
    <property type="match status" value="1"/>
</dbReference>
<proteinExistence type="inferred from homology"/>
<comment type="cofactor">
    <cofactor evidence="5">
        <name>Mg(2+)</name>
        <dbReference type="ChEBI" id="CHEBI:18420"/>
    </cofactor>
    <text evidence="5">Binds 1 Mg(2+) ion per subunit.</text>
</comment>
<dbReference type="NCBIfam" id="NF001913">
    <property type="entry name" value="PRK00696.1"/>
    <property type="match status" value="1"/>
</dbReference>
<dbReference type="Pfam" id="PF00549">
    <property type="entry name" value="Ligase_CoA"/>
    <property type="match status" value="1"/>
</dbReference>
<accession>A0ABT2EIR7</accession>
<keyword evidence="9" id="KW-1185">Reference proteome</keyword>
<dbReference type="HAMAP" id="MF_00558">
    <property type="entry name" value="Succ_CoA_beta"/>
    <property type="match status" value="1"/>
</dbReference>
<comment type="pathway">
    <text evidence="5">Carbohydrate metabolism; tricarboxylic acid cycle; succinate from succinyl-CoA (ligase route): step 1/1.</text>
</comment>
<dbReference type="PROSITE" id="PS01217">
    <property type="entry name" value="SUCCINYL_COA_LIG_3"/>
    <property type="match status" value="1"/>
</dbReference>
<feature type="binding site" evidence="5">
    <location>
        <position position="205"/>
    </location>
    <ligand>
        <name>Mg(2+)</name>
        <dbReference type="ChEBI" id="CHEBI:18420"/>
    </ligand>
</feature>
<keyword evidence="5 6" id="KW-0067">ATP-binding</keyword>
<feature type="binding site" evidence="5">
    <location>
        <begin position="313"/>
        <end position="315"/>
    </location>
    <ligand>
        <name>substrate</name>
        <note>ligand shared with subunit alpha</note>
    </ligand>
</feature>
<dbReference type="InterPro" id="IPR016102">
    <property type="entry name" value="Succinyl-CoA_synth-like"/>
</dbReference>
<comment type="catalytic activity">
    <reaction evidence="5">
        <text>succinate + ATP + CoA = succinyl-CoA + ADP + phosphate</text>
        <dbReference type="Rhea" id="RHEA:17661"/>
        <dbReference type="ChEBI" id="CHEBI:30031"/>
        <dbReference type="ChEBI" id="CHEBI:30616"/>
        <dbReference type="ChEBI" id="CHEBI:43474"/>
        <dbReference type="ChEBI" id="CHEBI:57287"/>
        <dbReference type="ChEBI" id="CHEBI:57292"/>
        <dbReference type="ChEBI" id="CHEBI:456216"/>
        <dbReference type="EC" id="6.2.1.5"/>
    </reaction>
</comment>
<keyword evidence="2 5" id="KW-0479">Metal-binding</keyword>
<feature type="binding site" evidence="5">
    <location>
        <begin position="52"/>
        <end position="54"/>
    </location>
    <ligand>
        <name>ATP</name>
        <dbReference type="ChEBI" id="CHEBI:30616"/>
    </ligand>
</feature>
<dbReference type="InterPro" id="IPR017866">
    <property type="entry name" value="Succ-CoA_synthase_bsu_CS"/>
</dbReference>
<dbReference type="NCBIfam" id="TIGR01016">
    <property type="entry name" value="sucCoAbeta"/>
    <property type="match status" value="1"/>
</dbReference>
<sequence length="377" mass="40895">MKLHEYQAKQLFARYGIPVPKGEVASTPTEVRTIAEKLNKPVAIKAQVLVGGRGKAGGIKVAKSPDEAEQVAGQILGMRIKGLPVEKVLVEEALDIAAEYYLGIIVDRSKERNLVMVSAMGGVDIEEVAETHPEAIAKAYIDPFIGLLDFQIRQLHKQAKLEPTTLRPFTAIAKALYRLYIECDANLAEINPLVLTKDGNLIAADAKLLIDDNGLYRQPEIASWREEVEEDPFEAEARKKGLAYVRLKGEVGIIGNGAGLTMTTLDIVQRAGAAPANFLDIGGGARADIVREGLRLILSDPQVKGVLINIFGGITRCDEVAKGILQALEGMELKVPIVVRLTGTREEEGRKLLEGTPLIPAATMQEAAEKIVQLIRS</sequence>
<dbReference type="InterPro" id="IPR013650">
    <property type="entry name" value="ATP-grasp_succ-CoA_synth-type"/>
</dbReference>
<feature type="domain" description="ATP-grasp" evidence="7">
    <location>
        <begin position="9"/>
        <end position="221"/>
    </location>
</feature>
<protein>
    <recommendedName>
        <fullName evidence="5">Succinate--CoA ligase [ADP-forming] subunit beta</fullName>
        <ecNumber evidence="5">6.2.1.5</ecNumber>
    </recommendedName>
    <alternativeName>
        <fullName evidence="5">Succinyl-CoA synthetase subunit beta</fullName>
        <shortName evidence="5">SCS-beta</shortName>
    </alternativeName>
</protein>
<comment type="subunit">
    <text evidence="5">Heterotetramer of two alpha and two beta subunits.</text>
</comment>
<keyword evidence="4 5" id="KW-0460">Magnesium</keyword>
<evidence type="ECO:0000259" key="7">
    <source>
        <dbReference type="PROSITE" id="PS50975"/>
    </source>
</evidence>
<dbReference type="InterPro" id="IPR005811">
    <property type="entry name" value="SUCC_ACL_C"/>
</dbReference>
<dbReference type="PANTHER" id="PTHR11815:SF10">
    <property type="entry name" value="SUCCINATE--COA LIGASE [GDP-FORMING] SUBUNIT BETA, MITOCHONDRIAL"/>
    <property type="match status" value="1"/>
</dbReference>
<evidence type="ECO:0000256" key="4">
    <source>
        <dbReference type="ARBA" id="ARBA00022842"/>
    </source>
</evidence>
<dbReference type="EC" id="6.2.1.5" evidence="5"/>
<dbReference type="GO" id="GO:0004775">
    <property type="term" value="F:succinate-CoA ligase (ADP-forming) activity"/>
    <property type="evidence" value="ECO:0007669"/>
    <property type="project" value="UniProtKB-EC"/>
</dbReference>
<feature type="binding site" evidence="5">
    <location>
        <position position="45"/>
    </location>
    <ligand>
        <name>ATP</name>
        <dbReference type="ChEBI" id="CHEBI:30616"/>
    </ligand>
</feature>
<dbReference type="SUPFAM" id="SSF56059">
    <property type="entry name" value="Glutathione synthetase ATP-binding domain-like"/>
    <property type="match status" value="1"/>
</dbReference>
<feature type="binding site" evidence="5">
    <location>
        <position position="99"/>
    </location>
    <ligand>
        <name>ATP</name>
        <dbReference type="ChEBI" id="CHEBI:30616"/>
    </ligand>
</feature>
<comment type="catalytic activity">
    <reaction evidence="5">
        <text>GTP + succinate + CoA = succinyl-CoA + GDP + phosphate</text>
        <dbReference type="Rhea" id="RHEA:22120"/>
        <dbReference type="ChEBI" id="CHEBI:30031"/>
        <dbReference type="ChEBI" id="CHEBI:37565"/>
        <dbReference type="ChEBI" id="CHEBI:43474"/>
        <dbReference type="ChEBI" id="CHEBI:57287"/>
        <dbReference type="ChEBI" id="CHEBI:57292"/>
        <dbReference type="ChEBI" id="CHEBI:58189"/>
    </reaction>
</comment>
<feature type="binding site" evidence="5">
    <location>
        <position position="91"/>
    </location>
    <ligand>
        <name>ATP</name>
        <dbReference type="ChEBI" id="CHEBI:30616"/>
    </ligand>
</feature>
<dbReference type="PROSITE" id="PS50975">
    <property type="entry name" value="ATP_GRASP"/>
    <property type="match status" value="1"/>
</dbReference>
<reference evidence="8 9" key="1">
    <citation type="submission" date="2022-08" db="EMBL/GenBank/DDBJ databases">
        <title>Bacterial and archaeal communities from various locations to study Microbial Dark Matter (Phase II).</title>
        <authorList>
            <person name="Stepanauskas R."/>
        </authorList>
    </citation>
    <scope>NUCLEOTIDE SEQUENCE [LARGE SCALE GENOMIC DNA]</scope>
    <source>
        <strain evidence="8 9">PD1</strain>
    </source>
</reference>
<feature type="binding site" evidence="5">
    <location>
        <position position="94"/>
    </location>
    <ligand>
        <name>ATP</name>
        <dbReference type="ChEBI" id="CHEBI:30616"/>
    </ligand>
</feature>
<keyword evidence="1 5" id="KW-0436">Ligase</keyword>
<keyword evidence="5" id="KW-0816">Tricarboxylic acid cycle</keyword>
<feature type="binding site" evidence="5">
    <location>
        <position position="191"/>
    </location>
    <ligand>
        <name>Mg(2+)</name>
        <dbReference type="ChEBI" id="CHEBI:18420"/>
    </ligand>
</feature>
<dbReference type="Pfam" id="PF08442">
    <property type="entry name" value="ATP-grasp_2"/>
    <property type="match status" value="1"/>
</dbReference>